<proteinExistence type="predicted"/>
<dbReference type="Gene3D" id="2.100.10.50">
    <property type="match status" value="1"/>
</dbReference>
<dbReference type="RefSeq" id="WP_138536454.1">
    <property type="nucleotide sequence ID" value="NZ_CP045429.1"/>
</dbReference>
<evidence type="ECO:0008006" key="3">
    <source>
        <dbReference type="Google" id="ProtNLM"/>
    </source>
</evidence>
<dbReference type="Proteomes" id="UP000305729">
    <property type="component" value="Chromosome 1"/>
</dbReference>
<accession>A0A5S3V3M1</accession>
<sequence>MTLRQGRYLKKLELFTADLDQGVGGDYIYSGYQQLPGQSVTVILVKAYDSPQKNSISGWEWSPIDLNSGAKGKYIYMYWQIDGQDPAITELLFLPTDHNEPTKLIAIHTQVMT</sequence>
<organism evidence="1 2">
    <name type="scientific">Pseudoalteromonas rubra</name>
    <dbReference type="NCBI Taxonomy" id="43658"/>
    <lineage>
        <taxon>Bacteria</taxon>
        <taxon>Pseudomonadati</taxon>
        <taxon>Pseudomonadota</taxon>
        <taxon>Gammaproteobacteria</taxon>
        <taxon>Alteromonadales</taxon>
        <taxon>Pseudoalteromonadaceae</taxon>
        <taxon>Pseudoalteromonas</taxon>
    </lineage>
</organism>
<dbReference type="AlphaFoldDB" id="A0A5S3V3M1"/>
<evidence type="ECO:0000313" key="2">
    <source>
        <dbReference type="Proteomes" id="UP000305729"/>
    </source>
</evidence>
<protein>
    <recommendedName>
        <fullName evidence="3">MABP domain-containing protein</fullName>
    </recommendedName>
</protein>
<dbReference type="EMBL" id="CP045429">
    <property type="protein sequence ID" value="QPB83550.1"/>
    <property type="molecule type" value="Genomic_DNA"/>
</dbReference>
<evidence type="ECO:0000313" key="1">
    <source>
        <dbReference type="EMBL" id="QPB83550.1"/>
    </source>
</evidence>
<name>A0A5S3V3M1_9GAMM</name>
<reference evidence="1 2" key="1">
    <citation type="submission" date="2019-10" db="EMBL/GenBank/DDBJ databases">
        <title>Pseudoalteromonas rubra S4059.</title>
        <authorList>
            <person name="Paulsen S."/>
            <person name="Wang X."/>
        </authorList>
    </citation>
    <scope>NUCLEOTIDE SEQUENCE [LARGE SCALE GENOMIC DNA]</scope>
    <source>
        <strain evidence="1 2">S4059</strain>
    </source>
</reference>
<gene>
    <name evidence="1" type="ORF">CWC22_011355</name>
</gene>